<keyword evidence="2" id="KW-0479">Metal-binding</keyword>
<evidence type="ECO:0000256" key="5">
    <source>
        <dbReference type="ARBA" id="ARBA00023049"/>
    </source>
</evidence>
<dbReference type="AlphaFoldDB" id="A0AAD9RKR8"/>
<dbReference type="InterPro" id="IPR007865">
    <property type="entry name" value="Aminopep_P_N"/>
</dbReference>
<proteinExistence type="predicted"/>
<name>A0AAD9RKR8_9HYME</name>
<keyword evidence="5" id="KW-0482">Metalloprotease</keyword>
<evidence type="ECO:0000313" key="7">
    <source>
        <dbReference type="EMBL" id="KAK2581033.1"/>
    </source>
</evidence>
<accession>A0AAD9RKR8</accession>
<gene>
    <name evidence="7" type="ORF">KPH14_006080</name>
</gene>
<dbReference type="EMBL" id="JAIFRP010000045">
    <property type="protein sequence ID" value="KAK2581033.1"/>
    <property type="molecule type" value="Genomic_DNA"/>
</dbReference>
<evidence type="ECO:0000256" key="2">
    <source>
        <dbReference type="ARBA" id="ARBA00022723"/>
    </source>
</evidence>
<dbReference type="GO" id="GO:0006508">
    <property type="term" value="P:proteolysis"/>
    <property type="evidence" value="ECO:0007669"/>
    <property type="project" value="UniProtKB-KW"/>
</dbReference>
<dbReference type="InterPro" id="IPR052433">
    <property type="entry name" value="X-Pro_dipept-like"/>
</dbReference>
<keyword evidence="8" id="KW-1185">Reference proteome</keyword>
<keyword evidence="3" id="KW-0378">Hydrolase</keyword>
<reference evidence="7" key="2">
    <citation type="journal article" date="2023" name="Commun. Biol.">
        <title>Intrasexual cuticular hydrocarbon dimorphism in a wasp sheds light on hydrocarbon biosynthesis genes in Hymenoptera.</title>
        <authorList>
            <person name="Moris V.C."/>
            <person name="Podsiadlowski L."/>
            <person name="Martin S."/>
            <person name="Oeyen J.P."/>
            <person name="Donath A."/>
            <person name="Petersen M."/>
            <person name="Wilbrandt J."/>
            <person name="Misof B."/>
            <person name="Liedtke D."/>
            <person name="Thamm M."/>
            <person name="Scheiner R."/>
            <person name="Schmitt T."/>
            <person name="Niehuis O."/>
        </authorList>
    </citation>
    <scope>NUCLEOTIDE SEQUENCE</scope>
    <source>
        <strain evidence="7">GBR_01_08_01A</strain>
    </source>
</reference>
<dbReference type="Gene3D" id="3.40.350.10">
    <property type="entry name" value="Creatinase/prolidase N-terminal domain"/>
    <property type="match status" value="1"/>
</dbReference>
<keyword evidence="1" id="KW-0645">Protease</keyword>
<comment type="caution">
    <text evidence="7">The sequence shown here is derived from an EMBL/GenBank/DDBJ whole genome shotgun (WGS) entry which is preliminary data.</text>
</comment>
<dbReference type="Proteomes" id="UP001258017">
    <property type="component" value="Unassembled WGS sequence"/>
</dbReference>
<evidence type="ECO:0000259" key="6">
    <source>
        <dbReference type="SMART" id="SM01011"/>
    </source>
</evidence>
<evidence type="ECO:0000256" key="1">
    <source>
        <dbReference type="ARBA" id="ARBA00022670"/>
    </source>
</evidence>
<dbReference type="GO" id="GO:0070006">
    <property type="term" value="F:metalloaminopeptidase activity"/>
    <property type="evidence" value="ECO:0007669"/>
    <property type="project" value="InterPro"/>
</dbReference>
<organism evidence="7 8">
    <name type="scientific">Odynerus spinipes</name>
    <dbReference type="NCBI Taxonomy" id="1348599"/>
    <lineage>
        <taxon>Eukaryota</taxon>
        <taxon>Metazoa</taxon>
        <taxon>Ecdysozoa</taxon>
        <taxon>Arthropoda</taxon>
        <taxon>Hexapoda</taxon>
        <taxon>Insecta</taxon>
        <taxon>Pterygota</taxon>
        <taxon>Neoptera</taxon>
        <taxon>Endopterygota</taxon>
        <taxon>Hymenoptera</taxon>
        <taxon>Apocrita</taxon>
        <taxon>Aculeata</taxon>
        <taxon>Vespoidea</taxon>
        <taxon>Vespidae</taxon>
        <taxon>Eumeninae</taxon>
        <taxon>Odynerus</taxon>
    </lineage>
</organism>
<dbReference type="InterPro" id="IPR029149">
    <property type="entry name" value="Creatin/AminoP/Spt16_N"/>
</dbReference>
<protein>
    <recommendedName>
        <fullName evidence="6">Aminopeptidase P N-terminal domain-containing protein</fullName>
    </recommendedName>
</protein>
<reference evidence="7" key="1">
    <citation type="submission" date="2021-08" db="EMBL/GenBank/DDBJ databases">
        <authorList>
            <person name="Misof B."/>
            <person name="Oliver O."/>
            <person name="Podsiadlowski L."/>
            <person name="Donath A."/>
            <person name="Peters R."/>
            <person name="Mayer C."/>
            <person name="Rust J."/>
            <person name="Gunkel S."/>
            <person name="Lesny P."/>
            <person name="Martin S."/>
            <person name="Oeyen J.P."/>
            <person name="Petersen M."/>
            <person name="Panagiotis P."/>
            <person name="Wilbrandt J."/>
            <person name="Tanja T."/>
        </authorList>
    </citation>
    <scope>NUCLEOTIDE SEQUENCE</scope>
    <source>
        <strain evidence="7">GBR_01_08_01A</strain>
        <tissue evidence="7">Thorax + abdomen</tissue>
    </source>
</reference>
<sequence length="191" mass="21966">MAESNSTSTSTMESYYSRGDHTLKVPMSLFRENRERLLARLKKKTELSAAKTFVVLQGGVEIPFNDTDINWPFRQESFFQWCFGVEEPGCYGALDLSTERSILFVPRLPAEYAIWEGKLHTLDDFKKRYAVDETYYTDEISRVLKEKQASLLLTLKGKNSDSGLFAQEAVFDGIGQFQVNNEVLYPEICEW</sequence>
<dbReference type="SMART" id="SM01011">
    <property type="entry name" value="AMP_N"/>
    <property type="match status" value="1"/>
</dbReference>
<dbReference type="SUPFAM" id="SSF53092">
    <property type="entry name" value="Creatinase/prolidase N-terminal domain"/>
    <property type="match status" value="1"/>
</dbReference>
<dbReference type="GO" id="GO:0030145">
    <property type="term" value="F:manganese ion binding"/>
    <property type="evidence" value="ECO:0007669"/>
    <property type="project" value="InterPro"/>
</dbReference>
<dbReference type="Pfam" id="PF05195">
    <property type="entry name" value="AMP_N"/>
    <property type="match status" value="1"/>
</dbReference>
<feature type="domain" description="Aminopeptidase P N-terminal" evidence="6">
    <location>
        <begin position="25"/>
        <end position="163"/>
    </location>
</feature>
<evidence type="ECO:0000256" key="3">
    <source>
        <dbReference type="ARBA" id="ARBA00022801"/>
    </source>
</evidence>
<keyword evidence="4" id="KW-0224">Dipeptidase</keyword>
<dbReference type="GO" id="GO:0016805">
    <property type="term" value="F:dipeptidase activity"/>
    <property type="evidence" value="ECO:0007669"/>
    <property type="project" value="UniProtKB-KW"/>
</dbReference>
<dbReference type="PANTHER" id="PTHR48480">
    <property type="match status" value="1"/>
</dbReference>
<dbReference type="PANTHER" id="PTHR48480:SF2">
    <property type="entry name" value="PEPTIDASE D"/>
    <property type="match status" value="1"/>
</dbReference>
<evidence type="ECO:0000256" key="4">
    <source>
        <dbReference type="ARBA" id="ARBA00022997"/>
    </source>
</evidence>
<evidence type="ECO:0000313" key="8">
    <source>
        <dbReference type="Proteomes" id="UP001258017"/>
    </source>
</evidence>